<dbReference type="SUPFAM" id="SSF53633">
    <property type="entry name" value="Carbamate kinase-like"/>
    <property type="match status" value="1"/>
</dbReference>
<evidence type="ECO:0000256" key="3">
    <source>
        <dbReference type="ARBA" id="ARBA00017267"/>
    </source>
</evidence>
<comment type="catalytic activity">
    <reaction evidence="9">
        <text>isopentenyl phosphate + ATP = isopentenyl diphosphate + ADP</text>
        <dbReference type="Rhea" id="RHEA:33963"/>
        <dbReference type="ChEBI" id="CHEBI:30616"/>
        <dbReference type="ChEBI" id="CHEBI:65078"/>
        <dbReference type="ChEBI" id="CHEBI:128769"/>
        <dbReference type="ChEBI" id="CHEBI:456216"/>
        <dbReference type="EC" id="2.7.4.26"/>
    </reaction>
</comment>
<feature type="domain" description="Aspartate/glutamate/uridylate kinase" evidence="12">
    <location>
        <begin position="6"/>
        <end position="241"/>
    </location>
</feature>
<dbReference type="GO" id="GO:0005524">
    <property type="term" value="F:ATP binding"/>
    <property type="evidence" value="ECO:0007669"/>
    <property type="project" value="UniProtKB-KW"/>
</dbReference>
<dbReference type="EC" id="2.7.4.26" evidence="2"/>
<protein>
    <recommendedName>
        <fullName evidence="3">Isopentenyl phosphate kinase</fullName>
        <ecNumber evidence="2">2.7.4.26</ecNumber>
    </recommendedName>
</protein>
<dbReference type="PIRSF" id="PIRSF016496">
    <property type="entry name" value="Kin_FomA"/>
    <property type="match status" value="1"/>
</dbReference>
<sequence>MKSSPLIFVKLGGAAITNKSRARTALPKNIENLVQQIAKAYSEIPDMHLVLGHGSGSFGHFSGQTYDTRNGVSSPKDWLGFAEVWDDARQLNELVIHAFLDAGLPVMAFPPSTWVITQHRKPISFFEEPIRNALQHNLIPVVNGDVIFDRAIGGTILSTEEIFSLLADELHPDQIILASREPGVWQDFPTNTQLAESLTPRQYAETSASVQGSVGMDVTGGMAKKVAIMMDVLQRQPKTRITITSGLDDHSVYDALIGGPSGTLLHSE</sequence>
<dbReference type="AlphaFoldDB" id="A0A0P6WYX7"/>
<dbReference type="EMBL" id="LGCK01000010">
    <property type="protein sequence ID" value="KPL71916.1"/>
    <property type="molecule type" value="Genomic_DNA"/>
</dbReference>
<dbReference type="GO" id="GO:0008299">
    <property type="term" value="P:isoprenoid biosynthetic process"/>
    <property type="evidence" value="ECO:0007669"/>
    <property type="project" value="UniProtKB-KW"/>
</dbReference>
<evidence type="ECO:0000256" key="8">
    <source>
        <dbReference type="ARBA" id="ARBA00023229"/>
    </source>
</evidence>
<keyword evidence="7 10" id="KW-0067">ATP-binding</keyword>
<evidence type="ECO:0000256" key="9">
    <source>
        <dbReference type="ARBA" id="ARBA00049063"/>
    </source>
</evidence>
<feature type="binding site" evidence="10">
    <location>
        <position position="56"/>
    </location>
    <ligand>
        <name>ATP</name>
        <dbReference type="ChEBI" id="CHEBI:30616"/>
    </ligand>
</feature>
<evidence type="ECO:0000259" key="12">
    <source>
        <dbReference type="Pfam" id="PF00696"/>
    </source>
</evidence>
<evidence type="ECO:0000256" key="7">
    <source>
        <dbReference type="ARBA" id="ARBA00022840"/>
    </source>
</evidence>
<comment type="similarity">
    <text evidence="1">Belongs to the isopentenyl phosphate kinase family.</text>
</comment>
<name>A0A0P6WYX7_9CHLR</name>
<feature type="binding site" evidence="10">
    <location>
        <position position="60"/>
    </location>
    <ligand>
        <name>substrate</name>
    </ligand>
</feature>
<feature type="binding site" evidence="10">
    <location>
        <position position="55"/>
    </location>
    <ligand>
        <name>substrate</name>
    </ligand>
</feature>
<dbReference type="Proteomes" id="UP000050430">
    <property type="component" value="Unassembled WGS sequence"/>
</dbReference>
<feature type="binding site" evidence="10">
    <location>
        <position position="221"/>
    </location>
    <ligand>
        <name>ATP</name>
        <dbReference type="ChEBI" id="CHEBI:30616"/>
    </ligand>
</feature>
<dbReference type="STRING" id="229920.ADM99_10975"/>
<dbReference type="InterPro" id="IPR024192">
    <property type="entry name" value="Fosfomycin_R_FomA-type"/>
</dbReference>
<feature type="binding site" evidence="10">
    <location>
        <position position="225"/>
    </location>
    <ligand>
        <name>ATP</name>
        <dbReference type="ChEBI" id="CHEBI:30616"/>
    </ligand>
</feature>
<dbReference type="InterPro" id="IPR001048">
    <property type="entry name" value="Asp/Glu/Uridylate_kinase"/>
</dbReference>
<dbReference type="PATRIC" id="fig|229920.5.peg.2111"/>
<proteinExistence type="inferred from homology"/>
<dbReference type="RefSeq" id="WP_062420590.1">
    <property type="nucleotide sequence ID" value="NZ_BBYA01000002.1"/>
</dbReference>
<evidence type="ECO:0000256" key="4">
    <source>
        <dbReference type="ARBA" id="ARBA00022679"/>
    </source>
</evidence>
<dbReference type="PANTHER" id="PTHR43654">
    <property type="entry name" value="GLUTAMATE 5-KINASE"/>
    <property type="match status" value="1"/>
</dbReference>
<evidence type="ECO:0000313" key="14">
    <source>
        <dbReference type="Proteomes" id="UP000050430"/>
    </source>
</evidence>
<keyword evidence="14" id="KW-1185">Reference proteome</keyword>
<comment type="caution">
    <text evidence="13">The sequence shown here is derived from an EMBL/GenBank/DDBJ whole genome shotgun (WGS) entry which is preliminary data.</text>
</comment>
<dbReference type="PANTHER" id="PTHR43654:SF1">
    <property type="entry name" value="ISOPENTENYL PHOSPHATE KINASE"/>
    <property type="match status" value="1"/>
</dbReference>
<dbReference type="GO" id="GO:0102043">
    <property type="term" value="F:isopentenyl phosphate kinase activity"/>
    <property type="evidence" value="ECO:0007669"/>
    <property type="project" value="UniProtKB-EC"/>
</dbReference>
<evidence type="ECO:0000256" key="5">
    <source>
        <dbReference type="ARBA" id="ARBA00022741"/>
    </source>
</evidence>
<evidence type="ECO:0000256" key="6">
    <source>
        <dbReference type="ARBA" id="ARBA00022777"/>
    </source>
</evidence>
<organism evidence="13 14">
    <name type="scientific">Leptolinea tardivitalis</name>
    <dbReference type="NCBI Taxonomy" id="229920"/>
    <lineage>
        <taxon>Bacteria</taxon>
        <taxon>Bacillati</taxon>
        <taxon>Chloroflexota</taxon>
        <taxon>Anaerolineae</taxon>
        <taxon>Anaerolineales</taxon>
        <taxon>Anaerolineaceae</taxon>
        <taxon>Leptolinea</taxon>
    </lineage>
</organism>
<dbReference type="GO" id="GO:0004349">
    <property type="term" value="F:glutamate 5-kinase activity"/>
    <property type="evidence" value="ECO:0007669"/>
    <property type="project" value="TreeGrafter"/>
</dbReference>
<dbReference type="GO" id="GO:0005829">
    <property type="term" value="C:cytosol"/>
    <property type="evidence" value="ECO:0007669"/>
    <property type="project" value="TreeGrafter"/>
</dbReference>
<dbReference type="OrthoDB" id="160588at2"/>
<feature type="site" description="Transition state stabilizer" evidence="11">
    <location>
        <position position="19"/>
    </location>
</feature>
<evidence type="ECO:0000256" key="1">
    <source>
        <dbReference type="ARBA" id="ARBA00010540"/>
    </source>
</evidence>
<gene>
    <name evidence="13" type="ORF">ADM99_10975</name>
</gene>
<evidence type="ECO:0000313" key="13">
    <source>
        <dbReference type="EMBL" id="KPL71916.1"/>
    </source>
</evidence>
<dbReference type="Pfam" id="PF00696">
    <property type="entry name" value="AA_kinase"/>
    <property type="match status" value="1"/>
</dbReference>
<keyword evidence="6" id="KW-0418">Kinase</keyword>
<keyword evidence="4" id="KW-0808">Transferase</keyword>
<feature type="binding site" evidence="10">
    <location>
        <position position="159"/>
    </location>
    <ligand>
        <name>substrate</name>
    </ligand>
</feature>
<evidence type="ECO:0000256" key="2">
    <source>
        <dbReference type="ARBA" id="ARBA00012908"/>
    </source>
</evidence>
<reference evidence="13 14" key="1">
    <citation type="submission" date="2015-07" db="EMBL/GenBank/DDBJ databases">
        <title>Genome sequence of Leptolinea tardivitalis DSM 16556.</title>
        <authorList>
            <person name="Hemp J."/>
            <person name="Ward L.M."/>
            <person name="Pace L.A."/>
            <person name="Fischer W.W."/>
        </authorList>
    </citation>
    <scope>NUCLEOTIDE SEQUENCE [LARGE SCALE GENOMIC DNA]</scope>
    <source>
        <strain evidence="13 14">YMTK-2</strain>
    </source>
</reference>
<accession>A0A0P6WYX7</accession>
<evidence type="ECO:0000256" key="10">
    <source>
        <dbReference type="PIRSR" id="PIRSR016496-1"/>
    </source>
</evidence>
<dbReference type="Gene3D" id="3.40.1160.10">
    <property type="entry name" value="Acetylglutamate kinase-like"/>
    <property type="match status" value="1"/>
</dbReference>
<keyword evidence="5 10" id="KW-0547">Nucleotide-binding</keyword>
<evidence type="ECO:0000256" key="11">
    <source>
        <dbReference type="PIRSR" id="PIRSR016496-2"/>
    </source>
</evidence>
<dbReference type="NCBIfam" id="NF040647">
    <property type="entry name" value="IPPK_Arch"/>
    <property type="match status" value="1"/>
</dbReference>
<keyword evidence="8" id="KW-0414">Isoprene biosynthesis</keyword>
<dbReference type="InterPro" id="IPR036393">
    <property type="entry name" value="AceGlu_kinase-like_sf"/>
</dbReference>